<dbReference type="InterPro" id="IPR004506">
    <property type="entry name" value="MnmA-like"/>
</dbReference>
<keyword evidence="4 10" id="KW-0819">tRNA processing</keyword>
<dbReference type="GO" id="GO:0000049">
    <property type="term" value="F:tRNA binding"/>
    <property type="evidence" value="ECO:0007669"/>
    <property type="project" value="UniProtKB-KW"/>
</dbReference>
<dbReference type="NCBIfam" id="TIGR00420">
    <property type="entry name" value="trmU"/>
    <property type="match status" value="1"/>
</dbReference>
<feature type="domain" description="tRNA-specific 2-thiouridylase MnmA-like central" evidence="12">
    <location>
        <begin position="209"/>
        <end position="271"/>
    </location>
</feature>
<dbReference type="GO" id="GO:0032259">
    <property type="term" value="P:methylation"/>
    <property type="evidence" value="ECO:0007669"/>
    <property type="project" value="UniProtKB-KW"/>
</dbReference>
<dbReference type="RefSeq" id="WP_121012991.1">
    <property type="nucleotide sequence ID" value="NZ_RCCJ01000001.1"/>
</dbReference>
<gene>
    <name evidence="10" type="primary">mnmA</name>
    <name evidence="13" type="ORF">BCF55_1841</name>
</gene>
<dbReference type="Proteomes" id="UP000267841">
    <property type="component" value="Unassembled WGS sequence"/>
</dbReference>
<keyword evidence="3 10" id="KW-0808">Transferase</keyword>
<dbReference type="EC" id="2.8.1.13" evidence="10"/>
<evidence type="ECO:0000256" key="3">
    <source>
        <dbReference type="ARBA" id="ARBA00022679"/>
    </source>
</evidence>
<keyword evidence="13" id="KW-0489">Methyltransferase</keyword>
<dbReference type="InterPro" id="IPR046885">
    <property type="entry name" value="MnmA-like_C"/>
</dbReference>
<keyword evidence="1 10" id="KW-0963">Cytoplasm</keyword>
<evidence type="ECO:0000256" key="1">
    <source>
        <dbReference type="ARBA" id="ARBA00022490"/>
    </source>
</evidence>
<comment type="similarity">
    <text evidence="10">Belongs to the MnmA/TRMU family.</text>
</comment>
<feature type="site" description="Interaction with tRNA" evidence="10">
    <location>
        <position position="128"/>
    </location>
</feature>
<feature type="active site" description="Cysteine persulfide intermediate" evidence="10">
    <location>
        <position position="200"/>
    </location>
</feature>
<dbReference type="Pfam" id="PF20258">
    <property type="entry name" value="tRNA_Me_trans_C"/>
    <property type="match status" value="1"/>
</dbReference>
<dbReference type="PANTHER" id="PTHR11933">
    <property type="entry name" value="TRNA 5-METHYLAMINOMETHYL-2-THIOURIDYLATE -METHYLTRANSFERASE"/>
    <property type="match status" value="1"/>
</dbReference>
<feature type="region of interest" description="Interaction with tRNA" evidence="10">
    <location>
        <begin position="302"/>
        <end position="303"/>
    </location>
</feature>
<comment type="subcellular location">
    <subcellularLocation>
        <location evidence="10">Cytoplasm</location>
    </subcellularLocation>
</comment>
<feature type="domain" description="tRNA-specific 2-thiouridylase MnmA-like C-terminal" evidence="11">
    <location>
        <begin position="278"/>
        <end position="351"/>
    </location>
</feature>
<evidence type="ECO:0000256" key="10">
    <source>
        <dbReference type="HAMAP-Rule" id="MF_00144"/>
    </source>
</evidence>
<dbReference type="SUPFAM" id="SSF52402">
    <property type="entry name" value="Adenine nucleotide alpha hydrolases-like"/>
    <property type="match status" value="1"/>
</dbReference>
<organism evidence="13 14">
    <name type="scientific">Hydrogenivirga caldilitoris</name>
    <dbReference type="NCBI Taxonomy" id="246264"/>
    <lineage>
        <taxon>Bacteria</taxon>
        <taxon>Pseudomonadati</taxon>
        <taxon>Aquificota</taxon>
        <taxon>Aquificia</taxon>
        <taxon>Aquificales</taxon>
        <taxon>Aquificaceae</taxon>
        <taxon>Hydrogenivirga</taxon>
    </lineage>
</organism>
<dbReference type="InterPro" id="IPR014729">
    <property type="entry name" value="Rossmann-like_a/b/a_fold"/>
</dbReference>
<evidence type="ECO:0000256" key="4">
    <source>
        <dbReference type="ARBA" id="ARBA00022694"/>
    </source>
</evidence>
<dbReference type="Gene3D" id="2.40.30.10">
    <property type="entry name" value="Translation factors"/>
    <property type="match status" value="1"/>
</dbReference>
<dbReference type="Gene3D" id="3.40.50.620">
    <property type="entry name" value="HUPs"/>
    <property type="match status" value="1"/>
</dbReference>
<feature type="active site" description="Nucleophile" evidence="10">
    <location>
        <position position="102"/>
    </location>
</feature>
<accession>A0A497XU40</accession>
<reference evidence="13 14" key="1">
    <citation type="submission" date="2018-10" db="EMBL/GenBank/DDBJ databases">
        <title>Genomic Encyclopedia of Archaeal and Bacterial Type Strains, Phase II (KMG-II): from individual species to whole genera.</title>
        <authorList>
            <person name="Goeker M."/>
        </authorList>
    </citation>
    <scope>NUCLEOTIDE SEQUENCE [LARGE SCALE GENOMIC DNA]</scope>
    <source>
        <strain evidence="13 14">DSM 16510</strain>
    </source>
</reference>
<dbReference type="EMBL" id="RCCJ01000001">
    <property type="protein sequence ID" value="RLJ71539.1"/>
    <property type="molecule type" value="Genomic_DNA"/>
</dbReference>
<dbReference type="FunFam" id="2.30.30.280:FF:000001">
    <property type="entry name" value="tRNA-specific 2-thiouridylase MnmA"/>
    <property type="match status" value="1"/>
</dbReference>
<dbReference type="GO" id="GO:0008168">
    <property type="term" value="F:methyltransferase activity"/>
    <property type="evidence" value="ECO:0007669"/>
    <property type="project" value="UniProtKB-KW"/>
</dbReference>
<evidence type="ECO:0000256" key="2">
    <source>
        <dbReference type="ARBA" id="ARBA00022555"/>
    </source>
</evidence>
<evidence type="ECO:0000313" key="13">
    <source>
        <dbReference type="EMBL" id="RLJ71539.1"/>
    </source>
</evidence>
<keyword evidence="6 10" id="KW-0067">ATP-binding</keyword>
<evidence type="ECO:0000256" key="5">
    <source>
        <dbReference type="ARBA" id="ARBA00022741"/>
    </source>
</evidence>
<comment type="caution">
    <text evidence="13">The sequence shown here is derived from an EMBL/GenBank/DDBJ whole genome shotgun (WGS) entry which is preliminary data.</text>
</comment>
<dbReference type="FunFam" id="3.40.50.620:FF:000302">
    <property type="entry name" value="tRNA-specific 2-thiouridylase MnmA"/>
    <property type="match status" value="1"/>
</dbReference>
<evidence type="ECO:0000256" key="6">
    <source>
        <dbReference type="ARBA" id="ARBA00022840"/>
    </source>
</evidence>
<proteinExistence type="inferred from homology"/>
<feature type="binding site" evidence="10">
    <location>
        <position position="127"/>
    </location>
    <ligand>
        <name>ATP</name>
        <dbReference type="ChEBI" id="CHEBI:30616"/>
    </ligand>
</feature>
<dbReference type="GO" id="GO:0005524">
    <property type="term" value="F:ATP binding"/>
    <property type="evidence" value="ECO:0007669"/>
    <property type="project" value="UniProtKB-KW"/>
</dbReference>
<protein>
    <recommendedName>
        <fullName evidence="10">tRNA-specific 2-thiouridylase MnmA</fullName>
        <ecNumber evidence="10">2.8.1.13</ecNumber>
    </recommendedName>
</protein>
<comment type="function">
    <text evidence="10">Catalyzes the 2-thiolation of uridine at the wobble position (U34) of tRNA, leading to the formation of s(2)U34.</text>
</comment>
<keyword evidence="7 10" id="KW-0694">RNA-binding</keyword>
<feature type="binding site" evidence="10">
    <location>
        <begin position="6"/>
        <end position="13"/>
    </location>
    <ligand>
        <name>ATP</name>
        <dbReference type="ChEBI" id="CHEBI:30616"/>
    </ligand>
</feature>
<dbReference type="PANTHER" id="PTHR11933:SF5">
    <property type="entry name" value="MITOCHONDRIAL TRNA-SPECIFIC 2-THIOURIDYLASE 1"/>
    <property type="match status" value="1"/>
</dbReference>
<keyword evidence="14" id="KW-1185">Reference proteome</keyword>
<comment type="catalytic activity">
    <reaction evidence="9 10">
        <text>S-sulfanyl-L-cysteinyl-[protein] + uridine(34) in tRNA + AH2 + ATP = 2-thiouridine(34) in tRNA + L-cysteinyl-[protein] + A + AMP + diphosphate + H(+)</text>
        <dbReference type="Rhea" id="RHEA:47032"/>
        <dbReference type="Rhea" id="RHEA-COMP:10131"/>
        <dbReference type="Rhea" id="RHEA-COMP:11726"/>
        <dbReference type="Rhea" id="RHEA-COMP:11727"/>
        <dbReference type="Rhea" id="RHEA-COMP:11728"/>
        <dbReference type="ChEBI" id="CHEBI:13193"/>
        <dbReference type="ChEBI" id="CHEBI:15378"/>
        <dbReference type="ChEBI" id="CHEBI:17499"/>
        <dbReference type="ChEBI" id="CHEBI:29950"/>
        <dbReference type="ChEBI" id="CHEBI:30616"/>
        <dbReference type="ChEBI" id="CHEBI:33019"/>
        <dbReference type="ChEBI" id="CHEBI:61963"/>
        <dbReference type="ChEBI" id="CHEBI:65315"/>
        <dbReference type="ChEBI" id="CHEBI:87170"/>
        <dbReference type="ChEBI" id="CHEBI:456215"/>
        <dbReference type="EC" id="2.8.1.13"/>
    </reaction>
</comment>
<feature type="binding site" evidence="10">
    <location>
        <position position="32"/>
    </location>
    <ligand>
        <name>ATP</name>
        <dbReference type="ChEBI" id="CHEBI:30616"/>
    </ligand>
</feature>
<keyword evidence="8" id="KW-1015">Disulfide bond</keyword>
<dbReference type="Gene3D" id="2.30.30.280">
    <property type="entry name" value="Adenine nucleotide alpha hydrolases-like domains"/>
    <property type="match status" value="1"/>
</dbReference>
<dbReference type="InterPro" id="IPR046884">
    <property type="entry name" value="MnmA-like_central"/>
</dbReference>
<dbReference type="Pfam" id="PF03054">
    <property type="entry name" value="tRNA_Me_trans"/>
    <property type="match status" value="1"/>
</dbReference>
<keyword evidence="2 10" id="KW-0820">tRNA-binding</keyword>
<evidence type="ECO:0000256" key="8">
    <source>
        <dbReference type="ARBA" id="ARBA00023157"/>
    </source>
</evidence>
<evidence type="ECO:0000256" key="9">
    <source>
        <dbReference type="ARBA" id="ARBA00051542"/>
    </source>
</evidence>
<dbReference type="InterPro" id="IPR023382">
    <property type="entry name" value="MnmA-like_central_sf"/>
</dbReference>
<evidence type="ECO:0000256" key="7">
    <source>
        <dbReference type="ARBA" id="ARBA00022884"/>
    </source>
</evidence>
<dbReference type="NCBIfam" id="NF001138">
    <property type="entry name" value="PRK00143.1"/>
    <property type="match status" value="1"/>
</dbReference>
<evidence type="ECO:0000259" key="11">
    <source>
        <dbReference type="Pfam" id="PF20258"/>
    </source>
</evidence>
<name>A0A497XU40_9AQUI</name>
<dbReference type="HAMAP" id="MF_00144">
    <property type="entry name" value="tRNA_thiouridyl_MnmA"/>
    <property type="match status" value="1"/>
</dbReference>
<keyword evidence="5 10" id="KW-0547">Nucleotide-binding</keyword>
<evidence type="ECO:0000259" key="12">
    <source>
        <dbReference type="Pfam" id="PF20259"/>
    </source>
</evidence>
<dbReference type="CDD" id="cd01998">
    <property type="entry name" value="MnmA_TRMU-like"/>
    <property type="match status" value="1"/>
</dbReference>
<dbReference type="GO" id="GO:0005737">
    <property type="term" value="C:cytoplasm"/>
    <property type="evidence" value="ECO:0007669"/>
    <property type="project" value="UniProtKB-SubCell"/>
</dbReference>
<evidence type="ECO:0000313" key="14">
    <source>
        <dbReference type="Proteomes" id="UP000267841"/>
    </source>
</evidence>
<dbReference type="OrthoDB" id="9800696at2"/>
<feature type="region of interest" description="Interaction with tRNA" evidence="10">
    <location>
        <begin position="150"/>
        <end position="152"/>
    </location>
</feature>
<comment type="caution">
    <text evidence="10">Lacks conserved residue(s) required for the propagation of feature annotation.</text>
</comment>
<dbReference type="GO" id="GO:0103016">
    <property type="term" value="F:tRNA-uridine 2-sulfurtransferase activity"/>
    <property type="evidence" value="ECO:0007669"/>
    <property type="project" value="UniProtKB-EC"/>
</dbReference>
<dbReference type="AlphaFoldDB" id="A0A497XU40"/>
<feature type="site" description="Interaction with tRNA" evidence="10">
    <location>
        <position position="335"/>
    </location>
</feature>
<dbReference type="GO" id="GO:0002143">
    <property type="term" value="P:tRNA wobble position uridine thiolation"/>
    <property type="evidence" value="ECO:0007669"/>
    <property type="project" value="TreeGrafter"/>
</dbReference>
<sequence length="356" mass="40206">MRVAVGMSGGVDSSVAALLLKENGHEVIGVTLRFHTTEACEVNGTHNVCCSPKDVQDAARVSQKLGIPHLTFDWEKIFKERVIDYFVREYSLGRTPNPCALCNREVKTGYFARYLKAVADIDRLATGHYARIEEHPAFGRIIRRGVDSRRDQSYFLALVRKEDLELLDFPLGSMTKDEVREIARKHNLDVAEKRDSQEVCFLMGRSPGEYIETAIGKREGPIKHISGKVLGKHTGIYNFTIGQRRGLGISYGKPLYVVDIDPRTNTVLVGEEEYLYNDTLYVKGVNFHVPPEQWHKVSAQIRYRHTPVEVESFKRLSDVYEVRFKEDVRGITPGQVIAFYNEDILLGGGIIEGTGT</sequence>
<dbReference type="Pfam" id="PF20259">
    <property type="entry name" value="tRNA_Me_trans_M"/>
    <property type="match status" value="1"/>
</dbReference>